<dbReference type="GeneID" id="97289458"/>
<dbReference type="RefSeq" id="WP_040498244.1">
    <property type="nucleotide sequence ID" value="NZ_CABKOI010000021.1"/>
</dbReference>
<dbReference type="GO" id="GO:0000103">
    <property type="term" value="P:sulfate assimilation"/>
    <property type="evidence" value="ECO:0007669"/>
    <property type="project" value="TreeGrafter"/>
</dbReference>
<gene>
    <name evidence="1" type="primary">cysQ</name>
    <name evidence="3" type="ORF">BCM31_04660</name>
</gene>
<comment type="caution">
    <text evidence="3">The sequence shown here is derived from an EMBL/GenBank/DDBJ whole genome shotgun (WGS) entry which is preliminary data.</text>
</comment>
<keyword evidence="1" id="KW-0378">Hydrolase</keyword>
<dbReference type="HAMAP" id="MF_02095">
    <property type="entry name" value="CysQ"/>
    <property type="match status" value="1"/>
</dbReference>
<feature type="binding site" evidence="2">
    <location>
        <position position="225"/>
    </location>
    <ligand>
        <name>Mg(2+)</name>
        <dbReference type="ChEBI" id="CHEBI:18420"/>
        <label>1</label>
        <note>catalytic</note>
    </ligand>
</feature>
<dbReference type="STRING" id="556267.HWAG_00236"/>
<reference evidence="3 4" key="1">
    <citation type="submission" date="2016-07" db="EMBL/GenBank/DDBJ databases">
        <title>Detection of Helicobacter winghamensis from caecal content of red fox (Vulpes vulpes).</title>
        <authorList>
            <person name="Zanoni R.G."/>
            <person name="Florio D."/>
            <person name="Caffara M."/>
            <person name="Renzi M."/>
            <person name="Parisi A."/>
            <person name="Pasquali F."/>
            <person name="Manfreda G."/>
        </authorList>
    </citation>
    <scope>NUCLEOTIDE SEQUENCE [LARGE SCALE GENOMIC DNA]</scope>
    <source>
        <strain evidence="3 4">295_13</strain>
    </source>
</reference>
<feature type="binding site" evidence="1">
    <location>
        <position position="82"/>
    </location>
    <ligand>
        <name>Mg(2+)</name>
        <dbReference type="ChEBI" id="CHEBI:18420"/>
        <label>1</label>
    </ligand>
</feature>
<dbReference type="InterPro" id="IPR000760">
    <property type="entry name" value="Inositol_monophosphatase-like"/>
</dbReference>
<feature type="binding site" evidence="1">
    <location>
        <position position="82"/>
    </location>
    <ligand>
        <name>Mg(2+)</name>
        <dbReference type="ChEBI" id="CHEBI:18420"/>
        <label>2</label>
    </ligand>
</feature>
<keyword evidence="4" id="KW-1185">Reference proteome</keyword>
<comment type="similarity">
    <text evidence="1">Belongs to the inositol monophosphatase superfamily. CysQ family.</text>
</comment>
<comment type="cofactor">
    <cofactor evidence="1 2">
        <name>Mg(2+)</name>
        <dbReference type="ChEBI" id="CHEBI:18420"/>
    </cofactor>
</comment>
<feature type="binding site" evidence="2">
    <location>
        <position position="85"/>
    </location>
    <ligand>
        <name>Mg(2+)</name>
        <dbReference type="ChEBI" id="CHEBI:18420"/>
        <label>1</label>
        <note>catalytic</note>
    </ligand>
</feature>
<feature type="binding site" evidence="2">
    <location>
        <position position="84"/>
    </location>
    <ligand>
        <name>Mg(2+)</name>
        <dbReference type="ChEBI" id="CHEBI:18420"/>
        <label>1</label>
        <note>catalytic</note>
    </ligand>
</feature>
<dbReference type="GO" id="GO:0000287">
    <property type="term" value="F:magnesium ion binding"/>
    <property type="evidence" value="ECO:0007669"/>
    <property type="project" value="UniProtKB-UniRule"/>
</dbReference>
<dbReference type="Gene3D" id="3.40.190.80">
    <property type="match status" value="1"/>
</dbReference>
<dbReference type="Proteomes" id="UP000233350">
    <property type="component" value="Unassembled WGS sequence"/>
</dbReference>
<comment type="subcellular location">
    <subcellularLocation>
        <location evidence="1">Cell membrane</location>
        <topology evidence="1">Peripheral membrane protein</topology>
        <orientation evidence="1">Cytoplasmic side</orientation>
    </subcellularLocation>
</comment>
<dbReference type="SUPFAM" id="SSF56655">
    <property type="entry name" value="Carbohydrate phosphatase"/>
    <property type="match status" value="1"/>
</dbReference>
<feature type="binding site" evidence="1">
    <location>
        <begin position="84"/>
        <end position="87"/>
    </location>
    <ligand>
        <name>substrate</name>
    </ligand>
</feature>
<protein>
    <recommendedName>
        <fullName evidence="1">3'(2'),5'-bisphosphate nucleotidase CysQ</fullName>
        <ecNumber evidence="1">3.1.3.7</ecNumber>
    </recommendedName>
    <alternativeName>
        <fullName evidence="1">3'(2'),5-bisphosphonucleoside 3'(2')-phosphohydrolase</fullName>
    </alternativeName>
    <alternativeName>
        <fullName evidence="1">3'-phosphoadenosine 5'-phosphate phosphatase</fullName>
        <shortName evidence="1">PAP phosphatase</shortName>
    </alternativeName>
</protein>
<keyword evidence="1" id="KW-0472">Membrane</keyword>
<dbReference type="PANTHER" id="PTHR43028:SF5">
    <property type="entry name" value="3'(2'),5'-BISPHOSPHATE NUCLEOTIDASE 1"/>
    <property type="match status" value="1"/>
</dbReference>
<evidence type="ECO:0000313" key="3">
    <source>
        <dbReference type="EMBL" id="PKT81081.1"/>
    </source>
</evidence>
<organism evidence="3 4">
    <name type="scientific">Helicobacter winghamensis</name>
    <dbReference type="NCBI Taxonomy" id="157268"/>
    <lineage>
        <taxon>Bacteria</taxon>
        <taxon>Pseudomonadati</taxon>
        <taxon>Campylobacterota</taxon>
        <taxon>Epsilonproteobacteria</taxon>
        <taxon>Campylobacterales</taxon>
        <taxon>Helicobacteraceae</taxon>
        <taxon>Helicobacter</taxon>
    </lineage>
</organism>
<keyword evidence="1" id="KW-1003">Cell membrane</keyword>
<dbReference type="GO" id="GO:0008441">
    <property type="term" value="F:3'(2'),5'-bisphosphate nucleotidase activity"/>
    <property type="evidence" value="ECO:0007669"/>
    <property type="project" value="UniProtKB-UniRule"/>
</dbReference>
<dbReference type="PANTHER" id="PTHR43028">
    <property type="entry name" value="3'(2'),5'-BISPHOSPHATE NUCLEOTIDASE 1"/>
    <property type="match status" value="1"/>
</dbReference>
<feature type="binding site" evidence="1">
    <location>
        <position position="63"/>
    </location>
    <ligand>
        <name>substrate</name>
    </ligand>
</feature>
<dbReference type="EC" id="3.1.3.7" evidence="1"/>
<feature type="binding site" evidence="1">
    <location>
        <position position="84"/>
    </location>
    <ligand>
        <name>Mg(2+)</name>
        <dbReference type="ChEBI" id="CHEBI:18420"/>
        <label>1</label>
    </ligand>
</feature>
<comment type="catalytic activity">
    <reaction evidence="1">
        <text>adenosine 3',5'-bisphosphate + H2O = AMP + phosphate</text>
        <dbReference type="Rhea" id="RHEA:10040"/>
        <dbReference type="ChEBI" id="CHEBI:15377"/>
        <dbReference type="ChEBI" id="CHEBI:43474"/>
        <dbReference type="ChEBI" id="CHEBI:58343"/>
        <dbReference type="ChEBI" id="CHEBI:456215"/>
        <dbReference type="EC" id="3.1.3.7"/>
    </reaction>
</comment>
<feature type="binding site" evidence="2">
    <location>
        <position position="82"/>
    </location>
    <ligand>
        <name>Mg(2+)</name>
        <dbReference type="ChEBI" id="CHEBI:18420"/>
        <label>1</label>
        <note>catalytic</note>
    </ligand>
</feature>
<feature type="binding site" evidence="1">
    <location>
        <position position="225"/>
    </location>
    <ligand>
        <name>Mg(2+)</name>
        <dbReference type="ChEBI" id="CHEBI:18420"/>
        <label>2</label>
    </ligand>
</feature>
<feature type="binding site" evidence="2">
    <location>
        <position position="63"/>
    </location>
    <ligand>
        <name>Mg(2+)</name>
        <dbReference type="ChEBI" id="CHEBI:18420"/>
        <label>1</label>
        <note>catalytic</note>
    </ligand>
</feature>
<dbReference type="Gene3D" id="3.30.540.10">
    <property type="entry name" value="Fructose-1,6-Bisphosphatase, subunit A, domain 1"/>
    <property type="match status" value="1"/>
</dbReference>
<name>A0A2N3PJ56_9HELI</name>
<dbReference type="GO" id="GO:0050427">
    <property type="term" value="P:3'-phosphoadenosine 5'-phosphosulfate metabolic process"/>
    <property type="evidence" value="ECO:0007669"/>
    <property type="project" value="TreeGrafter"/>
</dbReference>
<dbReference type="CDD" id="cd01638">
    <property type="entry name" value="CysQ"/>
    <property type="match status" value="1"/>
</dbReference>
<evidence type="ECO:0000313" key="4">
    <source>
        <dbReference type="Proteomes" id="UP000233350"/>
    </source>
</evidence>
<evidence type="ECO:0000256" key="2">
    <source>
        <dbReference type="PIRSR" id="PIRSR600760-2"/>
    </source>
</evidence>
<dbReference type="GO" id="GO:0005886">
    <property type="term" value="C:plasma membrane"/>
    <property type="evidence" value="ECO:0007669"/>
    <property type="project" value="UniProtKB-SubCell"/>
</dbReference>
<dbReference type="Pfam" id="PF00459">
    <property type="entry name" value="Inositol_P"/>
    <property type="match status" value="1"/>
</dbReference>
<keyword evidence="1 2" id="KW-0460">Magnesium</keyword>
<dbReference type="EMBL" id="MBPK01000032">
    <property type="protein sequence ID" value="PKT81081.1"/>
    <property type="molecule type" value="Genomic_DNA"/>
</dbReference>
<accession>A0A2N3PJ56</accession>
<feature type="binding site" evidence="1">
    <location>
        <position position="225"/>
    </location>
    <ligand>
        <name>substrate</name>
    </ligand>
</feature>
<dbReference type="AlphaFoldDB" id="A0A2N3PJ56"/>
<sequence>MESLLYETALIALEAGDIVLKYYGLEDFDLKQDSSPLTKADLESNALIMQKLQEIAPYQVCSEEAVLEYAKRKDLEYFWLIDPLDGTKDFLAQNGGFTINIALIHKNRPILGVVFAPASCELYIALKGFGGFKYNVESLKGARESGALNLAWLEQNKIFLKGERISQDEQIIACDSVFHSTQATQDFINKYHLKVQKYGSSLKICALAEGKADVYPRFNGTSEWDIAACEIVLEESGGVVLDCVTKKPLTYNKESFRNNHFVAFAKAQVGKEIYKDIINGNF</sequence>
<feature type="binding site" evidence="1">
    <location>
        <position position="85"/>
    </location>
    <ligand>
        <name>Mg(2+)</name>
        <dbReference type="ChEBI" id="CHEBI:18420"/>
        <label>2</label>
    </ligand>
</feature>
<dbReference type="PRINTS" id="PR00377">
    <property type="entry name" value="IMPHPHTASES"/>
</dbReference>
<keyword evidence="1 2" id="KW-0479">Metal-binding</keyword>
<dbReference type="InterPro" id="IPR050725">
    <property type="entry name" value="CysQ/Inositol_MonoPase"/>
</dbReference>
<feature type="binding site" evidence="1">
    <location>
        <position position="63"/>
    </location>
    <ligand>
        <name>Mg(2+)</name>
        <dbReference type="ChEBI" id="CHEBI:18420"/>
        <label>1</label>
    </ligand>
</feature>
<proteinExistence type="inferred from homology"/>
<comment type="function">
    <text evidence="1">Converts adenosine-3',5'-bisphosphate (PAP) to AMP.</text>
</comment>
<dbReference type="OrthoDB" id="9785695at2"/>
<dbReference type="InterPro" id="IPR006240">
    <property type="entry name" value="CysQ"/>
</dbReference>
<evidence type="ECO:0000256" key="1">
    <source>
        <dbReference type="HAMAP-Rule" id="MF_02095"/>
    </source>
</evidence>